<evidence type="ECO:0000313" key="2">
    <source>
        <dbReference type="EMBL" id="OIV92148.1"/>
    </source>
</evidence>
<proteinExistence type="predicted"/>
<reference evidence="2 3" key="1">
    <citation type="journal article" date="2017" name="Plant Biotechnol. J.">
        <title>A comprehensive draft genome sequence for lupin (Lupinus angustifolius), an emerging health food: insights into plant-microbe interactions and legume evolution.</title>
        <authorList>
            <person name="Hane J.K."/>
            <person name="Ming Y."/>
            <person name="Kamphuis L.G."/>
            <person name="Nelson M.N."/>
            <person name="Garg G."/>
            <person name="Atkins C.A."/>
            <person name="Bayer P.E."/>
            <person name="Bravo A."/>
            <person name="Bringans S."/>
            <person name="Cannon S."/>
            <person name="Edwards D."/>
            <person name="Foley R."/>
            <person name="Gao L.L."/>
            <person name="Harrison M.J."/>
            <person name="Huang W."/>
            <person name="Hurgobin B."/>
            <person name="Li S."/>
            <person name="Liu C.W."/>
            <person name="McGrath A."/>
            <person name="Morahan G."/>
            <person name="Murray J."/>
            <person name="Weller J."/>
            <person name="Jian J."/>
            <person name="Singh K.B."/>
        </authorList>
    </citation>
    <scope>NUCLEOTIDE SEQUENCE [LARGE SCALE GENOMIC DNA]</scope>
    <source>
        <strain evidence="3">cv. Tanjil</strain>
        <tissue evidence="2">Whole plant</tissue>
    </source>
</reference>
<dbReference type="Gramene" id="OIV92148">
    <property type="protein sequence ID" value="OIV92148"/>
    <property type="gene ID" value="TanjilG_18720"/>
</dbReference>
<evidence type="ECO:0000313" key="3">
    <source>
        <dbReference type="Proteomes" id="UP000188354"/>
    </source>
</evidence>
<dbReference type="EMBL" id="CM007379">
    <property type="protein sequence ID" value="OIV92148.1"/>
    <property type="molecule type" value="Genomic_DNA"/>
</dbReference>
<dbReference type="AlphaFoldDB" id="A0A1J7GR93"/>
<dbReference type="STRING" id="3871.A0A1J7GR93"/>
<feature type="coiled-coil region" evidence="1">
    <location>
        <begin position="3"/>
        <end position="56"/>
    </location>
</feature>
<gene>
    <name evidence="2" type="ORF">TanjilG_18720</name>
</gene>
<name>A0A1J7GR93_LUPAN</name>
<organism evidence="2 3">
    <name type="scientific">Lupinus angustifolius</name>
    <name type="common">Narrow-leaved blue lupine</name>
    <dbReference type="NCBI Taxonomy" id="3871"/>
    <lineage>
        <taxon>Eukaryota</taxon>
        <taxon>Viridiplantae</taxon>
        <taxon>Streptophyta</taxon>
        <taxon>Embryophyta</taxon>
        <taxon>Tracheophyta</taxon>
        <taxon>Spermatophyta</taxon>
        <taxon>Magnoliopsida</taxon>
        <taxon>eudicotyledons</taxon>
        <taxon>Gunneridae</taxon>
        <taxon>Pentapetalae</taxon>
        <taxon>rosids</taxon>
        <taxon>fabids</taxon>
        <taxon>Fabales</taxon>
        <taxon>Fabaceae</taxon>
        <taxon>Papilionoideae</taxon>
        <taxon>50 kb inversion clade</taxon>
        <taxon>genistoids sensu lato</taxon>
        <taxon>core genistoids</taxon>
        <taxon>Genisteae</taxon>
        <taxon>Lupinus</taxon>
    </lineage>
</organism>
<dbReference type="Proteomes" id="UP000188354">
    <property type="component" value="Chromosome LG19"/>
</dbReference>
<keyword evidence="3" id="KW-1185">Reference proteome</keyword>
<evidence type="ECO:0000256" key="1">
    <source>
        <dbReference type="SAM" id="Coils"/>
    </source>
</evidence>
<evidence type="ECO:0008006" key="4">
    <source>
        <dbReference type="Google" id="ProtNLM"/>
    </source>
</evidence>
<protein>
    <recommendedName>
        <fullName evidence="4">Retrotransposon gag domain-containing protein</fullName>
    </recommendedName>
</protein>
<accession>A0A1J7GR93</accession>
<keyword evidence="1" id="KW-0175">Coiled coil</keyword>
<sequence>MVSTRMDNRLDNMERRLEGMQSSLQEAFRLQMETLMKAITDRLEEAVGEIRELGRDGIGENNNREDRYRRGGLRGDEETRRDERVTRVEVPYFTGEDPHRWVYQVERYFEVNCIPEDEKVDTAVVCLEGKALNWYQWWESRMVVAVRWSMFRQALMSRF</sequence>
<dbReference type="OMA" id="VYQVERY"/>